<dbReference type="GO" id="GO:0009898">
    <property type="term" value="C:cytoplasmic side of plasma membrane"/>
    <property type="evidence" value="ECO:0007669"/>
    <property type="project" value="TreeGrafter"/>
</dbReference>
<dbReference type="GO" id="GO:0007169">
    <property type="term" value="P:cell surface receptor protein tyrosine kinase signaling pathway"/>
    <property type="evidence" value="ECO:0007669"/>
    <property type="project" value="TreeGrafter"/>
</dbReference>
<accession>A0A8C2NTZ4</accession>
<dbReference type="PANTHER" id="PTHR20843">
    <property type="entry name" value="STERILE ALPHA MOTIF DOMAIN CONTAINING PROTEIN 10"/>
    <property type="match status" value="1"/>
</dbReference>
<protein>
    <recommendedName>
        <fullName evidence="2">SAM domain-containing protein</fullName>
    </recommendedName>
</protein>
<feature type="region of interest" description="Disordered" evidence="1">
    <location>
        <begin position="201"/>
        <end position="246"/>
    </location>
</feature>
<dbReference type="SMART" id="SM00454">
    <property type="entry name" value="SAM"/>
    <property type="match status" value="1"/>
</dbReference>
<proteinExistence type="predicted"/>
<dbReference type="CDD" id="cd09510">
    <property type="entry name" value="SAM_aveugle-like"/>
    <property type="match status" value="1"/>
</dbReference>
<dbReference type="InterPro" id="IPR039144">
    <property type="entry name" value="Aveugle-like_SAM_dom"/>
</dbReference>
<dbReference type="SUPFAM" id="SSF47769">
    <property type="entry name" value="SAM/Pointed domain"/>
    <property type="match status" value="1"/>
</dbReference>
<dbReference type="Ensembl" id="ENSCHIT00010013111.1">
    <property type="protein sequence ID" value="ENSCHIP00010009325.1"/>
    <property type="gene ID" value="ENSCHIG00010006914.1"/>
</dbReference>
<reference evidence="3" key="2">
    <citation type="submission" date="2025-08" db="UniProtKB">
        <authorList>
            <consortium name="Ensembl"/>
        </authorList>
    </citation>
    <scope>IDENTIFICATION</scope>
</reference>
<feature type="region of interest" description="Disordered" evidence="1">
    <location>
        <begin position="1"/>
        <end position="32"/>
    </location>
</feature>
<dbReference type="Gene3D" id="1.10.150.50">
    <property type="entry name" value="Transcription Factor, Ets-1"/>
    <property type="match status" value="1"/>
</dbReference>
<reference evidence="3" key="1">
    <citation type="submission" date="2019-03" db="EMBL/GenBank/DDBJ databases">
        <title>Genome sequencing and reference-guided assembly of Black Bengal Goat (Capra hircus).</title>
        <authorList>
            <person name="Siddiki A.Z."/>
            <person name="Baten A."/>
            <person name="Billah M."/>
            <person name="Alam M.A.U."/>
            <person name="Shawrob K.S.M."/>
            <person name="Saha S."/>
            <person name="Chowdhury M."/>
            <person name="Rahman A.H."/>
            <person name="Stear M."/>
            <person name="Miah G."/>
            <person name="Das G.B."/>
            <person name="Hossain M.M."/>
            <person name="Kumkum M."/>
            <person name="Islam M.S."/>
            <person name="Mollah A.M."/>
            <person name="Ahsan A."/>
            <person name="Tusar F."/>
            <person name="Khan M.K.I."/>
        </authorList>
    </citation>
    <scope>NUCLEOTIDE SEQUENCE [LARGE SCALE GENOMIC DNA]</scope>
</reference>
<dbReference type="PANTHER" id="PTHR20843:SF1">
    <property type="entry name" value="STERILE ALPHA MOTIF DOMAIN-CONTAINING PROTEIN 10"/>
    <property type="match status" value="1"/>
</dbReference>
<dbReference type="InterPro" id="IPR052268">
    <property type="entry name" value="SAM_domain-containing_protein"/>
</dbReference>
<evidence type="ECO:0000259" key="2">
    <source>
        <dbReference type="PROSITE" id="PS50105"/>
    </source>
</evidence>
<sequence length="246" mass="27450">MGKCFSPSVEGRWAERREASSQGDEPLSLTPVTRHPYSTATAHFNFCRTLLDHTVSAENIPCPLPRTPGTSLTWHDSRSQRAAGGRPVKLLQQPGTEAPQGRLYSDHYGLYHTSPSLGGLTRPVVLWSQQDVCKWLKKHCPHNYLVYVEAFSQHAITGRALLRLNAEKLQRMGLAQEAQRQEVLQQLLHLQVREEGRSLQLLSQGQWEEPREPTCSDRPRGGGLGLEEPSSAGWAHWPQEGGPGPQ</sequence>
<feature type="domain" description="SAM" evidence="2">
    <location>
        <begin position="127"/>
        <end position="193"/>
    </location>
</feature>
<feature type="compositionally biased region" description="Basic and acidic residues" evidence="1">
    <location>
        <begin position="208"/>
        <end position="220"/>
    </location>
</feature>
<evidence type="ECO:0000256" key="1">
    <source>
        <dbReference type="SAM" id="MobiDB-lite"/>
    </source>
</evidence>
<dbReference type="Pfam" id="PF07647">
    <property type="entry name" value="SAM_2"/>
    <property type="match status" value="1"/>
</dbReference>
<dbReference type="PROSITE" id="PS50105">
    <property type="entry name" value="SAM_DOMAIN"/>
    <property type="match status" value="1"/>
</dbReference>
<name>A0A8C2NTZ4_CAPHI</name>
<dbReference type="InterPro" id="IPR013761">
    <property type="entry name" value="SAM/pointed_sf"/>
</dbReference>
<evidence type="ECO:0000313" key="3">
    <source>
        <dbReference type="Ensembl" id="ENSCHIP00010009325.1"/>
    </source>
</evidence>
<organism evidence="3">
    <name type="scientific">Capra hircus</name>
    <name type="common">Goat</name>
    <dbReference type="NCBI Taxonomy" id="9925"/>
    <lineage>
        <taxon>Eukaryota</taxon>
        <taxon>Metazoa</taxon>
        <taxon>Chordata</taxon>
        <taxon>Craniata</taxon>
        <taxon>Vertebrata</taxon>
        <taxon>Euteleostomi</taxon>
        <taxon>Mammalia</taxon>
        <taxon>Eutheria</taxon>
        <taxon>Laurasiatheria</taxon>
        <taxon>Artiodactyla</taxon>
        <taxon>Ruminantia</taxon>
        <taxon>Pecora</taxon>
        <taxon>Bovidae</taxon>
        <taxon>Caprinae</taxon>
        <taxon>Capra</taxon>
    </lineage>
</organism>
<dbReference type="InterPro" id="IPR001660">
    <property type="entry name" value="SAM"/>
</dbReference>
<dbReference type="AlphaFoldDB" id="A0A8C2NTZ4"/>